<evidence type="ECO:0000313" key="3">
    <source>
        <dbReference type="Proteomes" id="UP001218188"/>
    </source>
</evidence>
<gene>
    <name evidence="2" type="ORF">C8F04DRAFT_1204510</name>
</gene>
<name>A0AAD6RZ37_9AGAR</name>
<dbReference type="Proteomes" id="UP001218188">
    <property type="component" value="Unassembled WGS sequence"/>
</dbReference>
<organism evidence="2 3">
    <name type="scientific">Mycena alexandri</name>
    <dbReference type="NCBI Taxonomy" id="1745969"/>
    <lineage>
        <taxon>Eukaryota</taxon>
        <taxon>Fungi</taxon>
        <taxon>Dikarya</taxon>
        <taxon>Basidiomycota</taxon>
        <taxon>Agaricomycotina</taxon>
        <taxon>Agaricomycetes</taxon>
        <taxon>Agaricomycetidae</taxon>
        <taxon>Agaricales</taxon>
        <taxon>Marasmiineae</taxon>
        <taxon>Mycenaceae</taxon>
        <taxon>Mycena</taxon>
    </lineage>
</organism>
<reference evidence="2" key="1">
    <citation type="submission" date="2023-03" db="EMBL/GenBank/DDBJ databases">
        <title>Massive genome expansion in bonnet fungi (Mycena s.s.) driven by repeated elements and novel gene families across ecological guilds.</title>
        <authorList>
            <consortium name="Lawrence Berkeley National Laboratory"/>
            <person name="Harder C.B."/>
            <person name="Miyauchi S."/>
            <person name="Viragh M."/>
            <person name="Kuo A."/>
            <person name="Thoen E."/>
            <person name="Andreopoulos B."/>
            <person name="Lu D."/>
            <person name="Skrede I."/>
            <person name="Drula E."/>
            <person name="Henrissat B."/>
            <person name="Morin E."/>
            <person name="Kohler A."/>
            <person name="Barry K."/>
            <person name="LaButti K."/>
            <person name="Morin E."/>
            <person name="Salamov A."/>
            <person name="Lipzen A."/>
            <person name="Mereny Z."/>
            <person name="Hegedus B."/>
            <person name="Baldrian P."/>
            <person name="Stursova M."/>
            <person name="Weitz H."/>
            <person name="Taylor A."/>
            <person name="Grigoriev I.V."/>
            <person name="Nagy L.G."/>
            <person name="Martin F."/>
            <person name="Kauserud H."/>
        </authorList>
    </citation>
    <scope>NUCLEOTIDE SEQUENCE</scope>
    <source>
        <strain evidence="2">CBHHK200</strain>
    </source>
</reference>
<keyword evidence="3" id="KW-1185">Reference proteome</keyword>
<dbReference type="AlphaFoldDB" id="A0AAD6RZ37"/>
<proteinExistence type="predicted"/>
<sequence length="299" mass="32582">MAIKLRCTYNERKKLKRSLAANARQLSVGIIGGNYGGESTSAYRGRTFDHGGHTAPRRSFESPELNCFRAKYSAGGTKENSCYGRKTSAGPHRIHNASTKAKSKAQDEISRLFSFTLKEKGVVPDETRDMINDLVALDGVRPNKVIGVLKRIAGKLEIGVTGNASDRTRVTGACNFIPWSCRRGNEGEDVQGTHRIGSKQPPPPEIRSSIAGITGPLGCISSIDLSRSTLLHVLGLRLIEVDSEIANSQTSLLSETESIPDSFNDTTTQVAQERSVGLNSEKREHPCFENVQRLTVATR</sequence>
<comment type="caution">
    <text evidence="2">The sequence shown here is derived from an EMBL/GenBank/DDBJ whole genome shotgun (WGS) entry which is preliminary data.</text>
</comment>
<protein>
    <submittedName>
        <fullName evidence="2">Uncharacterized protein</fullName>
    </submittedName>
</protein>
<dbReference type="EMBL" id="JARJCM010000739">
    <property type="protein sequence ID" value="KAJ7015912.1"/>
    <property type="molecule type" value="Genomic_DNA"/>
</dbReference>
<evidence type="ECO:0000256" key="1">
    <source>
        <dbReference type="SAM" id="MobiDB-lite"/>
    </source>
</evidence>
<accession>A0AAD6RZ37</accession>
<feature type="region of interest" description="Disordered" evidence="1">
    <location>
        <begin position="80"/>
        <end position="103"/>
    </location>
</feature>
<evidence type="ECO:0000313" key="2">
    <source>
        <dbReference type="EMBL" id="KAJ7015912.1"/>
    </source>
</evidence>